<evidence type="ECO:0000313" key="4">
    <source>
        <dbReference type="Proteomes" id="UP000230154"/>
    </source>
</evidence>
<feature type="coiled-coil region" evidence="1">
    <location>
        <begin position="772"/>
        <end position="799"/>
    </location>
</feature>
<sequence>MRALLHTYFRSLAALAQRVLPNKKWRATAGILFVAVFFVGSAVWVAPAAAQIDMTTIANGVINAVTRLMLQVAVIFIQLAIFFLRFFIVLAGYNNYINAPVVLLGWNMVRDVTNMFFVVILMVIAFATILGLEQYEWRKTLVKLIIAAIFVNFSNLILQLIIDVSQVFTITFLNAIAGTAGGNLIQMLNFDSIFSLAVGPESADRGELNIELFGAAVIAVTFAATAMAAMFWYSVIVLIRMVFLWVAIILSPIAFITAVLPSTKKYSDEFWGEFVNHVLVAPIMVFFIWLAFGTFGAGTIDHIESGHPLPNSSLSKAQTQGQIQSERPGTSFNEAGTWDNMANFAVALAFLFVGAERVSKSGVKGGGLAQNAISFGKNVATIASGLSAGRYVGQKGKQAGIGLAKLTAKKLPYVGTEELGLRAKNIGESLKGLYYGRGIDVTEKGEKIRDELQKLHEEMEALKRGPVGLAEDIQELEAKETKAGTDREKEIFRQQIEKKRDLLGRIQGKTGENLQKEIEAEETALQKEMGGGILGRMARRKTRMEKHAAKTEKQAETRKQLLWKRTGSSAGGWFVGMGTKGIGGFLGDRYAGIDGQDRIEEGELQAESLRSRAKDEDKQALGRKQVLGAPRMKYDVNENRVLFQFDKGTVADQIAGHEFKSENYNEDITRLQTEAKQKILSKDGNIDKLADKRALNQLRQQSVQSLESTALSDALSRLFAGSNVVTNAGNLIARGFRDRQAGAFDDQITGVTGQIDNVKKEAAASAKAYNTADAELAALRAIEDEIEDLELALKKATDDGAPAAEIERLDTLRKDAVDRGLREGIQTPEYAARLAAAQQKRDAALADMKQYEKDGAEGKKLAGLEKRRNDIAKQRDDYTKDTFGSVAEKVRMGDRAALQTFIDQQKAGNATDEQLLPFTQALEQMKKGGAVGEVWTYAKRAAQSAESARAVQTTQQHFLDDVEQAVVWDKRGISTPTTALNEYIEQITRSFGQMSQDVFMKNASSALLTAVRSTAKGEPVSDGDKAARMALFNKGLEGGWIDDVISALMADDGARLEITSAMGWKPGEEMTPEKIRDIEMLFATGDLEFAQNHAVVSSSIDHLKRDGASTAQLSKEQILKGIETGNPQVIAELRGMDTSALGEPIKVKFDAMLKDSANQNKPGLEKMLQEKYMKVIQDNQAQFQFLGNLRDVQLGRNHGESAGWSIATDIEGQSVFMPSSVAEARNNVLGDANKMVPRDLSRAHPHMLGNLEERFGQIMTSLNEEWYNGIRGRIVDHLSHQSSAPRTLNMMIGFSARDDISKVKATDGSVELGLSGNRLEMIRDKFAGVLQSKGISQGSNREKAFATEKLLQDILVPMMKRNVQDAAMTMAKVAGGSTVDALTKGKINVRLFNKSHGGMKRYDNINALMADIRKGQFGNISGMDNLSDLVLSDERTAKKTRAVDDDE</sequence>
<name>A0A2H0TQ07_9BACT</name>
<feature type="transmembrane region" description="Helical" evidence="2">
    <location>
        <begin position="274"/>
        <end position="292"/>
    </location>
</feature>
<protein>
    <submittedName>
        <fullName evidence="3">Uncharacterized protein</fullName>
    </submittedName>
</protein>
<feature type="transmembrane region" description="Helical" evidence="2">
    <location>
        <begin position="68"/>
        <end position="93"/>
    </location>
</feature>
<reference evidence="4" key="1">
    <citation type="submission" date="2017-09" db="EMBL/GenBank/DDBJ databases">
        <title>Depth-based differentiation of microbial function through sediment-hosted aquifers and enrichment of novel symbionts in the deep terrestrial subsurface.</title>
        <authorList>
            <person name="Probst A.J."/>
            <person name="Ladd B."/>
            <person name="Jarett J.K."/>
            <person name="Geller-Mcgrath D.E."/>
            <person name="Sieber C.M.K."/>
            <person name="Emerson J.B."/>
            <person name="Anantharaman K."/>
            <person name="Thomas B.C."/>
            <person name="Malmstrom R."/>
            <person name="Stieglmeier M."/>
            <person name="Klingl A."/>
            <person name="Woyke T."/>
            <person name="Ryan C.M."/>
            <person name="Banfield J.F."/>
        </authorList>
    </citation>
    <scope>NUCLEOTIDE SEQUENCE [LARGE SCALE GENOMIC DNA]</scope>
</reference>
<feature type="transmembrane region" description="Helical" evidence="2">
    <location>
        <begin position="113"/>
        <end position="132"/>
    </location>
</feature>
<evidence type="ECO:0000256" key="1">
    <source>
        <dbReference type="SAM" id="Coils"/>
    </source>
</evidence>
<feature type="transmembrane region" description="Helical" evidence="2">
    <location>
        <begin position="242"/>
        <end position="262"/>
    </location>
</feature>
<comment type="caution">
    <text evidence="3">The sequence shown here is derived from an EMBL/GenBank/DDBJ whole genome shotgun (WGS) entry which is preliminary data.</text>
</comment>
<proteinExistence type="predicted"/>
<feature type="transmembrane region" description="Helical" evidence="2">
    <location>
        <begin position="168"/>
        <end position="190"/>
    </location>
</feature>
<accession>A0A2H0TQ07</accession>
<feature type="coiled-coil region" evidence="1">
    <location>
        <begin position="834"/>
        <end position="881"/>
    </location>
</feature>
<feature type="transmembrane region" description="Helical" evidence="2">
    <location>
        <begin position="210"/>
        <end position="236"/>
    </location>
</feature>
<keyword evidence="2" id="KW-0472">Membrane</keyword>
<keyword evidence="2" id="KW-1133">Transmembrane helix</keyword>
<evidence type="ECO:0000256" key="2">
    <source>
        <dbReference type="SAM" id="Phobius"/>
    </source>
</evidence>
<keyword evidence="2" id="KW-0812">Transmembrane</keyword>
<feature type="transmembrane region" description="Helical" evidence="2">
    <location>
        <begin position="26"/>
        <end position="47"/>
    </location>
</feature>
<gene>
    <name evidence="3" type="ORF">COU35_03610</name>
</gene>
<evidence type="ECO:0000313" key="3">
    <source>
        <dbReference type="EMBL" id="PIR74224.1"/>
    </source>
</evidence>
<dbReference type="Proteomes" id="UP000230154">
    <property type="component" value="Unassembled WGS sequence"/>
</dbReference>
<keyword evidence="1" id="KW-0175">Coiled coil</keyword>
<dbReference type="EMBL" id="PFCB01000026">
    <property type="protein sequence ID" value="PIR74224.1"/>
    <property type="molecule type" value="Genomic_DNA"/>
</dbReference>
<feature type="transmembrane region" description="Helical" evidence="2">
    <location>
        <begin position="144"/>
        <end position="162"/>
    </location>
</feature>
<organism evidence="3 4">
    <name type="scientific">Candidatus Magasanikbacteria bacterium CG10_big_fil_rev_8_21_14_0_10_47_10</name>
    <dbReference type="NCBI Taxonomy" id="1974652"/>
    <lineage>
        <taxon>Bacteria</taxon>
        <taxon>Candidatus Magasanikiibacteriota</taxon>
    </lineage>
</organism>